<gene>
    <name evidence="6" type="ORF">SAMEA1982600_03229</name>
</gene>
<dbReference type="Proteomes" id="UP000077037">
    <property type="component" value="Unassembled WGS sequence"/>
</dbReference>
<name>A0A157Q5F5_9BORD</name>
<evidence type="ECO:0000313" key="6">
    <source>
        <dbReference type="EMBL" id="SAI40828.1"/>
    </source>
</evidence>
<evidence type="ECO:0000256" key="4">
    <source>
        <dbReference type="SAM" id="SignalP"/>
    </source>
</evidence>
<dbReference type="RefSeq" id="WP_066415058.1">
    <property type="nucleotide sequence ID" value="NZ_FKBS01000017.1"/>
</dbReference>
<sequence length="363" mass="39104">MIHKPYTRRLATLGAALLLAGTGVAAQAADEVTVGLAIPLTADSGGVYALGNELGFFKEEGLSVRTIVFQGAGALLPQVASKKITVGFPLPEPVLGSYETGKTPLPVTYFYNATPANEIELAVREDSDIKTIADLKGKKIGVGALTWGTIPSTRALLRTQGLTAGKDVDIVAVGVLGSGFLALRQGRVDALNYNSIWHAMLEQTGTKIRRLPYPDTFRRMNSNGFVAHQDTLKNDPQLLARFGRAYTKALVACDANPTLCVEAFWRLQPESRPKDGDAAKNLEQAASLAKLRMSKVLRTPEGQPRVVGQFDLPVIKNFVTAMHEAGEFNTDQIPVERIFDNSLVPEFSKFDAAAVRAKAQAAK</sequence>
<feature type="signal peptide" evidence="4">
    <location>
        <begin position="1"/>
        <end position="28"/>
    </location>
</feature>
<dbReference type="PANTHER" id="PTHR30024:SF47">
    <property type="entry name" value="TAURINE-BINDING PERIPLASMIC PROTEIN"/>
    <property type="match status" value="1"/>
</dbReference>
<evidence type="ECO:0000256" key="2">
    <source>
        <dbReference type="ARBA" id="ARBA00010742"/>
    </source>
</evidence>
<evidence type="ECO:0000256" key="1">
    <source>
        <dbReference type="ARBA" id="ARBA00004418"/>
    </source>
</evidence>
<dbReference type="EMBL" id="FKBS01000017">
    <property type="protein sequence ID" value="SAI40828.1"/>
    <property type="molecule type" value="Genomic_DNA"/>
</dbReference>
<dbReference type="OrthoDB" id="8713025at2"/>
<dbReference type="Pfam" id="PF09084">
    <property type="entry name" value="NMT1"/>
    <property type="match status" value="1"/>
</dbReference>
<reference evidence="6 7" key="1">
    <citation type="submission" date="2016-03" db="EMBL/GenBank/DDBJ databases">
        <authorList>
            <consortium name="Pathogen Informatics"/>
        </authorList>
    </citation>
    <scope>NUCLEOTIDE SEQUENCE [LARGE SCALE GENOMIC DNA]</scope>
    <source>
        <strain evidence="6 7">NCTC13364</strain>
    </source>
</reference>
<evidence type="ECO:0000259" key="5">
    <source>
        <dbReference type="Pfam" id="PF09084"/>
    </source>
</evidence>
<feature type="domain" description="SsuA/THI5-like" evidence="5">
    <location>
        <begin position="50"/>
        <end position="257"/>
    </location>
</feature>
<dbReference type="GO" id="GO:0042597">
    <property type="term" value="C:periplasmic space"/>
    <property type="evidence" value="ECO:0007669"/>
    <property type="project" value="UniProtKB-SubCell"/>
</dbReference>
<dbReference type="PANTHER" id="PTHR30024">
    <property type="entry name" value="ALIPHATIC SULFONATES-BINDING PROTEIN-RELATED"/>
    <property type="match status" value="1"/>
</dbReference>
<feature type="chain" id="PRO_5007615143" evidence="4">
    <location>
        <begin position="29"/>
        <end position="363"/>
    </location>
</feature>
<dbReference type="AlphaFoldDB" id="A0A157Q5F5"/>
<comment type="similarity">
    <text evidence="2">Belongs to the bacterial solute-binding protein SsuA/TauA family.</text>
</comment>
<keyword evidence="3 4" id="KW-0732">Signal</keyword>
<evidence type="ECO:0000256" key="3">
    <source>
        <dbReference type="ARBA" id="ARBA00022729"/>
    </source>
</evidence>
<dbReference type="InterPro" id="IPR015168">
    <property type="entry name" value="SsuA/THI5"/>
</dbReference>
<comment type="subcellular location">
    <subcellularLocation>
        <location evidence="1">Periplasm</location>
    </subcellularLocation>
</comment>
<dbReference type="SUPFAM" id="SSF53850">
    <property type="entry name" value="Periplasmic binding protein-like II"/>
    <property type="match status" value="1"/>
</dbReference>
<evidence type="ECO:0000313" key="7">
    <source>
        <dbReference type="Proteomes" id="UP000077037"/>
    </source>
</evidence>
<protein>
    <submittedName>
        <fullName evidence="6">ABC transporter substrate binding protein</fullName>
    </submittedName>
</protein>
<accession>A0A157Q5F5</accession>
<dbReference type="Gene3D" id="3.40.190.10">
    <property type="entry name" value="Periplasmic binding protein-like II"/>
    <property type="match status" value="2"/>
</dbReference>
<organism evidence="6 7">
    <name type="scientific">Bordetella ansorpii</name>
    <dbReference type="NCBI Taxonomy" id="288768"/>
    <lineage>
        <taxon>Bacteria</taxon>
        <taxon>Pseudomonadati</taxon>
        <taxon>Pseudomonadota</taxon>
        <taxon>Betaproteobacteria</taxon>
        <taxon>Burkholderiales</taxon>
        <taxon>Alcaligenaceae</taxon>
        <taxon>Bordetella</taxon>
    </lineage>
</organism>
<proteinExistence type="inferred from homology"/>